<proteinExistence type="predicted"/>
<organism evidence="1">
    <name type="scientific">marine metagenome</name>
    <dbReference type="NCBI Taxonomy" id="408172"/>
    <lineage>
        <taxon>unclassified sequences</taxon>
        <taxon>metagenomes</taxon>
        <taxon>ecological metagenomes</taxon>
    </lineage>
</organism>
<reference evidence="1" key="1">
    <citation type="submission" date="2018-05" db="EMBL/GenBank/DDBJ databases">
        <authorList>
            <person name="Lanie J.A."/>
            <person name="Ng W.-L."/>
            <person name="Kazmierczak K.M."/>
            <person name="Andrzejewski T.M."/>
            <person name="Davidsen T.M."/>
            <person name="Wayne K.J."/>
            <person name="Tettelin H."/>
            <person name="Glass J.I."/>
            <person name="Rusch D."/>
            <person name="Podicherti R."/>
            <person name="Tsui H.-C.T."/>
            <person name="Winkler M.E."/>
        </authorList>
    </citation>
    <scope>NUCLEOTIDE SEQUENCE</scope>
</reference>
<protein>
    <submittedName>
        <fullName evidence="1">Uncharacterized protein</fullName>
    </submittedName>
</protein>
<accession>A0A382Z7F2</accession>
<dbReference type="EMBL" id="UINC01181633">
    <property type="protein sequence ID" value="SVD91416.1"/>
    <property type="molecule type" value="Genomic_DNA"/>
</dbReference>
<dbReference type="AlphaFoldDB" id="A0A382Z7F2"/>
<evidence type="ECO:0000313" key="1">
    <source>
        <dbReference type="EMBL" id="SVD91416.1"/>
    </source>
</evidence>
<gene>
    <name evidence="1" type="ORF">METZ01_LOCUS444270</name>
</gene>
<dbReference type="PROSITE" id="PS51257">
    <property type="entry name" value="PROKAR_LIPOPROTEIN"/>
    <property type="match status" value="1"/>
</dbReference>
<feature type="non-terminal residue" evidence="1">
    <location>
        <position position="48"/>
    </location>
</feature>
<sequence length="48" mass="5123">MQSTARFWLVFLVSVVSSACQVTEGDPTDRSEGASSLVATMINQSSLD</sequence>
<name>A0A382Z7F2_9ZZZZ</name>